<dbReference type="AlphaFoldDB" id="A0A1Y5RDT0"/>
<dbReference type="Pfam" id="PF00392">
    <property type="entry name" value="GntR"/>
    <property type="match status" value="1"/>
</dbReference>
<proteinExistence type="predicted"/>
<dbReference type="PANTHER" id="PTHR44846:SF16">
    <property type="entry name" value="TRANSCRIPTIONAL REGULATOR PHNF-RELATED"/>
    <property type="match status" value="1"/>
</dbReference>
<feature type="domain" description="HTH gntR-type" evidence="4">
    <location>
        <begin position="8"/>
        <end position="76"/>
    </location>
</feature>
<evidence type="ECO:0000256" key="2">
    <source>
        <dbReference type="ARBA" id="ARBA00023125"/>
    </source>
</evidence>
<name>A0A1Y5RDT0_9RHOB</name>
<dbReference type="SMART" id="SM00866">
    <property type="entry name" value="UTRA"/>
    <property type="match status" value="1"/>
</dbReference>
<dbReference type="CDD" id="cd07377">
    <property type="entry name" value="WHTH_GntR"/>
    <property type="match status" value="1"/>
</dbReference>
<dbReference type="GO" id="GO:0003700">
    <property type="term" value="F:DNA-binding transcription factor activity"/>
    <property type="evidence" value="ECO:0007669"/>
    <property type="project" value="InterPro"/>
</dbReference>
<dbReference type="SMART" id="SM00345">
    <property type="entry name" value="HTH_GNTR"/>
    <property type="match status" value="1"/>
</dbReference>
<keyword evidence="2" id="KW-0238">DNA-binding</keyword>
<protein>
    <submittedName>
        <fullName evidence="5">Putative HTH-type transcriptional regulator YurK</fullName>
    </submittedName>
</protein>
<dbReference type="EMBL" id="FWFZ01000001">
    <property type="protein sequence ID" value="SLN15168.1"/>
    <property type="molecule type" value="Genomic_DNA"/>
</dbReference>
<keyword evidence="1" id="KW-0805">Transcription regulation</keyword>
<dbReference type="OrthoDB" id="9808698at2"/>
<dbReference type="InterPro" id="IPR050679">
    <property type="entry name" value="Bact_HTH_transcr_reg"/>
</dbReference>
<dbReference type="Gene3D" id="3.40.1410.10">
    <property type="entry name" value="Chorismate lyase-like"/>
    <property type="match status" value="1"/>
</dbReference>
<dbReference type="InterPro" id="IPR011663">
    <property type="entry name" value="UTRA"/>
</dbReference>
<evidence type="ECO:0000256" key="1">
    <source>
        <dbReference type="ARBA" id="ARBA00023015"/>
    </source>
</evidence>
<evidence type="ECO:0000259" key="4">
    <source>
        <dbReference type="PROSITE" id="PS50949"/>
    </source>
</evidence>
<accession>A0A1Y5RDT0</accession>
<keyword evidence="3" id="KW-0804">Transcription</keyword>
<keyword evidence="6" id="KW-1185">Reference proteome</keyword>
<gene>
    <name evidence="5" type="primary">yurK</name>
    <name evidence="5" type="ORF">ROA7023_00175</name>
</gene>
<dbReference type="Pfam" id="PF07702">
    <property type="entry name" value="UTRA"/>
    <property type="match status" value="1"/>
</dbReference>
<dbReference type="PANTHER" id="PTHR44846">
    <property type="entry name" value="MANNOSYL-D-GLYCERATE TRANSPORT/METABOLISM SYSTEM REPRESSOR MNGR-RELATED"/>
    <property type="match status" value="1"/>
</dbReference>
<sequence length="254" mass="27908">MGHPKGQETHHSRILDALLQKIVSGAWPPGFQLDRETDLAAQFCVSRMTMNKVLTQLAQDGYVVRRRRSGTFVAKARTQSAVMAINNVADEVAALGRRHRWRLDAREVRKLGAADLRLLGVRRASVPEDALSLSGVHFADDEPFCFEMRAINLHVVPGAQGVGFDREVPGSWLLQTMPWSTARNSVRAVNVHGRDAGRLDLPDGTACLEILRKTEIGGDWVTYARLLYPGEAFQLTAEFEPKAAQDGAAPETGG</sequence>
<organism evidence="5 6">
    <name type="scientific">Roseisalinus antarcticus</name>
    <dbReference type="NCBI Taxonomy" id="254357"/>
    <lineage>
        <taxon>Bacteria</taxon>
        <taxon>Pseudomonadati</taxon>
        <taxon>Pseudomonadota</taxon>
        <taxon>Alphaproteobacteria</taxon>
        <taxon>Rhodobacterales</taxon>
        <taxon>Roseobacteraceae</taxon>
        <taxon>Roseisalinus</taxon>
    </lineage>
</organism>
<reference evidence="5 6" key="1">
    <citation type="submission" date="2017-03" db="EMBL/GenBank/DDBJ databases">
        <authorList>
            <person name="Afonso C.L."/>
            <person name="Miller P.J."/>
            <person name="Scott M.A."/>
            <person name="Spackman E."/>
            <person name="Goraichik I."/>
            <person name="Dimitrov K.M."/>
            <person name="Suarez D.L."/>
            <person name="Swayne D.E."/>
        </authorList>
    </citation>
    <scope>NUCLEOTIDE SEQUENCE [LARGE SCALE GENOMIC DNA]</scope>
    <source>
        <strain evidence="5 6">CECT 7023</strain>
    </source>
</reference>
<evidence type="ECO:0000256" key="3">
    <source>
        <dbReference type="ARBA" id="ARBA00023163"/>
    </source>
</evidence>
<dbReference type="InterPro" id="IPR036390">
    <property type="entry name" value="WH_DNA-bd_sf"/>
</dbReference>
<dbReference type="PROSITE" id="PS50949">
    <property type="entry name" value="HTH_GNTR"/>
    <property type="match status" value="1"/>
</dbReference>
<evidence type="ECO:0000313" key="5">
    <source>
        <dbReference type="EMBL" id="SLN15168.1"/>
    </source>
</evidence>
<dbReference type="InterPro" id="IPR036388">
    <property type="entry name" value="WH-like_DNA-bd_sf"/>
</dbReference>
<dbReference type="SUPFAM" id="SSF64288">
    <property type="entry name" value="Chorismate lyase-like"/>
    <property type="match status" value="1"/>
</dbReference>
<dbReference type="InterPro" id="IPR028978">
    <property type="entry name" value="Chorismate_lyase_/UTRA_dom_sf"/>
</dbReference>
<dbReference type="Proteomes" id="UP000193900">
    <property type="component" value="Unassembled WGS sequence"/>
</dbReference>
<evidence type="ECO:0000313" key="6">
    <source>
        <dbReference type="Proteomes" id="UP000193900"/>
    </source>
</evidence>
<dbReference type="InterPro" id="IPR000524">
    <property type="entry name" value="Tscrpt_reg_HTH_GntR"/>
</dbReference>
<dbReference type="Gene3D" id="1.10.10.10">
    <property type="entry name" value="Winged helix-like DNA-binding domain superfamily/Winged helix DNA-binding domain"/>
    <property type="match status" value="1"/>
</dbReference>
<dbReference type="RefSeq" id="WP_085877106.1">
    <property type="nucleotide sequence ID" value="NZ_FWFZ01000001.1"/>
</dbReference>
<dbReference type="SUPFAM" id="SSF46785">
    <property type="entry name" value="Winged helix' DNA-binding domain"/>
    <property type="match status" value="1"/>
</dbReference>
<dbReference type="GO" id="GO:0003677">
    <property type="term" value="F:DNA binding"/>
    <property type="evidence" value="ECO:0007669"/>
    <property type="project" value="UniProtKB-KW"/>
</dbReference>